<reference evidence="5 6" key="1">
    <citation type="submission" date="2018-12" db="EMBL/GenBank/DDBJ databases">
        <title>Bacillus chawlae sp. nov., Bacillus glennii sp. nov., and Bacillus saganii sp. nov. Isolated from the Vehicle Assembly Building at Kennedy Space Center where the Viking Spacecraft were Assembled.</title>
        <authorList>
            <person name="Seuylemezian A."/>
            <person name="Vaishampayan P."/>
        </authorList>
    </citation>
    <scope>NUCLEOTIDE SEQUENCE [LARGE SCALE GENOMIC DNA]</scope>
    <source>
        <strain evidence="5 6">L5</strain>
    </source>
</reference>
<evidence type="ECO:0000313" key="6">
    <source>
        <dbReference type="Proteomes" id="UP000267430"/>
    </source>
</evidence>
<dbReference type="RefSeq" id="WP_126863868.1">
    <property type="nucleotide sequence ID" value="NZ_JAUSTX010000020.1"/>
</dbReference>
<dbReference type="GO" id="GO:0016866">
    <property type="term" value="F:intramolecular transferase activity"/>
    <property type="evidence" value="ECO:0007669"/>
    <property type="project" value="InterPro"/>
</dbReference>
<evidence type="ECO:0000256" key="3">
    <source>
        <dbReference type="ARBA" id="ARBA00022737"/>
    </source>
</evidence>
<comment type="caution">
    <text evidence="5">The sequence shown here is derived from an EMBL/GenBank/DDBJ whole genome shotgun (WGS) entry which is preliminary data.</text>
</comment>
<dbReference type="AlphaFoldDB" id="A0A3S0VFD6"/>
<gene>
    <name evidence="5" type="ORF">ELQ35_05745</name>
</gene>
<evidence type="ECO:0000256" key="2">
    <source>
        <dbReference type="ARBA" id="ARBA00009755"/>
    </source>
</evidence>
<dbReference type="PANTHER" id="PTHR11764:SF20">
    <property type="entry name" value="LANOSTEROL SYNTHASE"/>
    <property type="match status" value="1"/>
</dbReference>
<proteinExistence type="inferred from homology"/>
<keyword evidence="3" id="KW-0677">Repeat</keyword>
<dbReference type="PANTHER" id="PTHR11764">
    <property type="entry name" value="TERPENE CYCLASE/MUTASE FAMILY MEMBER"/>
    <property type="match status" value="1"/>
</dbReference>
<accession>A0A3S0VFD6</accession>
<dbReference type="Proteomes" id="UP000267430">
    <property type="component" value="Unassembled WGS sequence"/>
</dbReference>
<dbReference type="Pfam" id="PF13243">
    <property type="entry name" value="SQHop_cyclase_C"/>
    <property type="match status" value="1"/>
</dbReference>
<evidence type="ECO:0000256" key="1">
    <source>
        <dbReference type="ARBA" id="ARBA00004999"/>
    </source>
</evidence>
<protein>
    <recommendedName>
        <fullName evidence="4">Squalene cyclase C-terminal domain-containing protein</fullName>
    </recommendedName>
</protein>
<dbReference type="InterPro" id="IPR018333">
    <property type="entry name" value="Squalene_cyclase"/>
</dbReference>
<name>A0A3S0VFD6_9BACI</name>
<dbReference type="SUPFAM" id="SSF48239">
    <property type="entry name" value="Terpenoid cyclases/Protein prenyltransferases"/>
    <property type="match status" value="1"/>
</dbReference>
<evidence type="ECO:0000313" key="5">
    <source>
        <dbReference type="EMBL" id="RUQ31083.1"/>
    </source>
</evidence>
<dbReference type="InterPro" id="IPR008930">
    <property type="entry name" value="Terpenoid_cyclase/PrenylTrfase"/>
</dbReference>
<sequence>MNCLPNKYNRDGNLSLTIEAYYGILYSGMRDKNDEQMRKARQFILSKGGLKKASMYTKFMLAMTGQYRWPAIFPIPLTDPSTPDLTGRTLEFLGNYANLKLPDHKVKQAVTQLLRKQENNGSWYGRWGICYIYGTWTALTGLMAAGRSNDDEAVQKAKRWLESIQNKDGGWGESCYSDIQRQYVPLGESTLTHTAWAVDALISISPRPTPEIEKGIDYLVKNIRKMDWTTSYPAGQGMAAFFYIHYHSYRYIFPLLGFGHYNAKYL</sequence>
<dbReference type="UniPathway" id="UPA00337"/>
<dbReference type="GO" id="GO:0005811">
    <property type="term" value="C:lipid droplet"/>
    <property type="evidence" value="ECO:0007669"/>
    <property type="project" value="InterPro"/>
</dbReference>
<dbReference type="GO" id="GO:0016104">
    <property type="term" value="P:triterpenoid biosynthetic process"/>
    <property type="evidence" value="ECO:0007669"/>
    <property type="project" value="InterPro"/>
</dbReference>
<dbReference type="InterPro" id="IPR032696">
    <property type="entry name" value="SQ_cyclase_C"/>
</dbReference>
<dbReference type="Gene3D" id="1.50.10.20">
    <property type="match status" value="1"/>
</dbReference>
<comment type="pathway">
    <text evidence="1">Secondary metabolite biosynthesis; hopanoid biosynthesis.</text>
</comment>
<comment type="similarity">
    <text evidence="2">Belongs to the terpene cyclase/mutase family.</text>
</comment>
<evidence type="ECO:0000259" key="4">
    <source>
        <dbReference type="Pfam" id="PF13243"/>
    </source>
</evidence>
<dbReference type="OrthoDB" id="9758578at2"/>
<dbReference type="EMBL" id="RYZZ01000006">
    <property type="protein sequence ID" value="RUQ31083.1"/>
    <property type="molecule type" value="Genomic_DNA"/>
</dbReference>
<keyword evidence="6" id="KW-1185">Reference proteome</keyword>
<organism evidence="5 6">
    <name type="scientific">Peribacillus cavernae</name>
    <dbReference type="NCBI Taxonomy" id="1674310"/>
    <lineage>
        <taxon>Bacteria</taxon>
        <taxon>Bacillati</taxon>
        <taxon>Bacillota</taxon>
        <taxon>Bacilli</taxon>
        <taxon>Bacillales</taxon>
        <taxon>Bacillaceae</taxon>
        <taxon>Peribacillus</taxon>
    </lineage>
</organism>
<feature type="domain" description="Squalene cyclase C-terminal" evidence="4">
    <location>
        <begin position="77"/>
        <end position="262"/>
    </location>
</feature>